<keyword evidence="5" id="KW-0539">Nucleus</keyword>
<comment type="subcellular location">
    <subcellularLocation>
        <location evidence="1">Nucleus</location>
    </subcellularLocation>
</comment>
<dbReference type="InterPro" id="IPR032881">
    <property type="entry name" value="Oberon-like_PHD"/>
</dbReference>
<dbReference type="GO" id="GO:0008270">
    <property type="term" value="F:zinc ion binding"/>
    <property type="evidence" value="ECO:0007669"/>
    <property type="project" value="UniProtKB-KW"/>
</dbReference>
<dbReference type="AlphaFoldDB" id="A0A0A9D992"/>
<evidence type="ECO:0000313" key="8">
    <source>
        <dbReference type="EMBL" id="JAD84386.1"/>
    </source>
</evidence>
<dbReference type="PANTHER" id="PTHR46286:SF6">
    <property type="entry name" value="OS08G0220600 PROTEIN"/>
    <property type="match status" value="1"/>
</dbReference>
<feature type="region of interest" description="Disordered" evidence="6">
    <location>
        <begin position="25"/>
        <end position="58"/>
    </location>
</feature>
<sequence length="169" mass="18790">MIAYLLKLVSRNNGQLKDDSVSAILSGQDNKDDTQTKENGEQSQHLSESVNADSSTRREARTGSSVICGNVACQAKLNAGDSYCKRCSCCICHKYDENKDPSVWLVCSSDNPYTGCSCGMSCHLRCALKNKKNWHSQEWVQQVRLQFLLCVLWESQLANEESPETIGNC</sequence>
<dbReference type="PANTHER" id="PTHR46286">
    <property type="entry name" value="VIN3-LIKE PROTEIN 2-RELATED"/>
    <property type="match status" value="1"/>
</dbReference>
<accession>A0A0A9D992</accession>
<evidence type="ECO:0000256" key="1">
    <source>
        <dbReference type="ARBA" id="ARBA00004123"/>
    </source>
</evidence>
<keyword evidence="4" id="KW-0862">Zinc</keyword>
<dbReference type="GO" id="GO:0010048">
    <property type="term" value="P:vernalization response"/>
    <property type="evidence" value="ECO:0007669"/>
    <property type="project" value="InterPro"/>
</dbReference>
<feature type="compositionally biased region" description="Basic and acidic residues" evidence="6">
    <location>
        <begin position="29"/>
        <end position="40"/>
    </location>
</feature>
<organism evidence="8">
    <name type="scientific">Arundo donax</name>
    <name type="common">Giant reed</name>
    <name type="synonym">Donax arundinaceus</name>
    <dbReference type="NCBI Taxonomy" id="35708"/>
    <lineage>
        <taxon>Eukaryota</taxon>
        <taxon>Viridiplantae</taxon>
        <taxon>Streptophyta</taxon>
        <taxon>Embryophyta</taxon>
        <taxon>Tracheophyta</taxon>
        <taxon>Spermatophyta</taxon>
        <taxon>Magnoliopsida</taxon>
        <taxon>Liliopsida</taxon>
        <taxon>Poales</taxon>
        <taxon>Poaceae</taxon>
        <taxon>PACMAD clade</taxon>
        <taxon>Arundinoideae</taxon>
        <taxon>Arundineae</taxon>
        <taxon>Arundo</taxon>
    </lineage>
</organism>
<evidence type="ECO:0000256" key="4">
    <source>
        <dbReference type="ARBA" id="ARBA00022833"/>
    </source>
</evidence>
<evidence type="ECO:0000256" key="2">
    <source>
        <dbReference type="ARBA" id="ARBA00022723"/>
    </source>
</evidence>
<feature type="domain" description="Oberon-like PHD finger" evidence="7">
    <location>
        <begin position="68"/>
        <end position="142"/>
    </location>
</feature>
<dbReference type="GO" id="GO:0040029">
    <property type="term" value="P:epigenetic regulation of gene expression"/>
    <property type="evidence" value="ECO:0007669"/>
    <property type="project" value="InterPro"/>
</dbReference>
<evidence type="ECO:0000259" key="7">
    <source>
        <dbReference type="Pfam" id="PF07227"/>
    </source>
</evidence>
<proteinExistence type="predicted"/>
<dbReference type="Pfam" id="PF07227">
    <property type="entry name" value="PHD_Oberon"/>
    <property type="match status" value="1"/>
</dbReference>
<dbReference type="EMBL" id="GBRH01213509">
    <property type="protein sequence ID" value="JAD84386.1"/>
    <property type="molecule type" value="Transcribed_RNA"/>
</dbReference>
<keyword evidence="3" id="KW-0863">Zinc-finger</keyword>
<evidence type="ECO:0000256" key="6">
    <source>
        <dbReference type="SAM" id="MobiDB-lite"/>
    </source>
</evidence>
<name>A0A0A9D992_ARUDO</name>
<dbReference type="GO" id="GO:0005634">
    <property type="term" value="C:nucleus"/>
    <property type="evidence" value="ECO:0007669"/>
    <property type="project" value="UniProtKB-SubCell"/>
</dbReference>
<evidence type="ECO:0000256" key="5">
    <source>
        <dbReference type="ARBA" id="ARBA00023242"/>
    </source>
</evidence>
<reference evidence="8" key="1">
    <citation type="submission" date="2014-09" db="EMBL/GenBank/DDBJ databases">
        <authorList>
            <person name="Magalhaes I.L.F."/>
            <person name="Oliveira U."/>
            <person name="Santos F.R."/>
            <person name="Vidigal T.H.D.A."/>
            <person name="Brescovit A.D."/>
            <person name="Santos A.J."/>
        </authorList>
    </citation>
    <scope>NUCLEOTIDE SEQUENCE</scope>
    <source>
        <tissue evidence="8">Shoot tissue taken approximately 20 cm above the soil surface</tissue>
    </source>
</reference>
<protein>
    <recommendedName>
        <fullName evidence="7">Oberon-like PHD finger domain-containing protein</fullName>
    </recommendedName>
</protein>
<reference evidence="8" key="2">
    <citation type="journal article" date="2015" name="Data Brief">
        <title>Shoot transcriptome of the giant reed, Arundo donax.</title>
        <authorList>
            <person name="Barrero R.A."/>
            <person name="Guerrero F.D."/>
            <person name="Moolhuijzen P."/>
            <person name="Goolsby J.A."/>
            <person name="Tidwell J."/>
            <person name="Bellgard S.E."/>
            <person name="Bellgard M.I."/>
        </authorList>
    </citation>
    <scope>NUCLEOTIDE SEQUENCE</scope>
    <source>
        <tissue evidence="8">Shoot tissue taken approximately 20 cm above the soil surface</tissue>
    </source>
</reference>
<dbReference type="InterPro" id="IPR044514">
    <property type="entry name" value="VIN3-like"/>
</dbReference>
<evidence type="ECO:0000256" key="3">
    <source>
        <dbReference type="ARBA" id="ARBA00022771"/>
    </source>
</evidence>
<feature type="compositionally biased region" description="Polar residues" evidence="6">
    <location>
        <begin position="41"/>
        <end position="54"/>
    </location>
</feature>
<keyword evidence="2" id="KW-0479">Metal-binding</keyword>